<protein>
    <recommendedName>
        <fullName evidence="1">G patch domain-containing protein 4</fullName>
    </recommendedName>
</protein>
<dbReference type="Pfam" id="PF01585">
    <property type="entry name" value="G-patch"/>
    <property type="match status" value="1"/>
</dbReference>
<dbReference type="Proteomes" id="UP000001307">
    <property type="component" value="Unassembled WGS sequence"/>
</dbReference>
<feature type="region of interest" description="Disordered" evidence="2">
    <location>
        <begin position="114"/>
        <end position="133"/>
    </location>
</feature>
<dbReference type="InterPro" id="IPR000467">
    <property type="entry name" value="G_patch_dom"/>
</dbReference>
<dbReference type="InParanoid" id="E4X064"/>
<name>E4X064_OIKDI</name>
<dbReference type="PANTHER" id="PTHR23149:SF9">
    <property type="entry name" value="G PATCH DOMAIN-CONTAINING PROTEIN 4"/>
    <property type="match status" value="1"/>
</dbReference>
<reference evidence="4 5" key="1">
    <citation type="journal article" date="2010" name="Science">
        <title>Plasticity of animal genome architecture unmasked by rapid evolution of a pelagic tunicate.</title>
        <authorList>
            <person name="Denoeud F."/>
            <person name="Henriet S."/>
            <person name="Mungpakdee S."/>
            <person name="Aury J.M."/>
            <person name="Da Silva C."/>
            <person name="Brinkmann H."/>
            <person name="Mikhaleva J."/>
            <person name="Olsen L.C."/>
            <person name="Jubin C."/>
            <person name="Canestro C."/>
            <person name="Bouquet J.M."/>
            <person name="Danks G."/>
            <person name="Poulain J."/>
            <person name="Campsteijn C."/>
            <person name="Adamski M."/>
            <person name="Cross I."/>
            <person name="Yadetie F."/>
            <person name="Muffato M."/>
            <person name="Louis A."/>
            <person name="Butcher S."/>
            <person name="Tsagkogeorga G."/>
            <person name="Konrad A."/>
            <person name="Singh S."/>
            <person name="Jensen M.F."/>
            <person name="Cong E.H."/>
            <person name="Eikeseth-Otteraa H."/>
            <person name="Noel B."/>
            <person name="Anthouard V."/>
            <person name="Porcel B.M."/>
            <person name="Kachouri-Lafond R."/>
            <person name="Nishino A."/>
            <person name="Ugolini M."/>
            <person name="Chourrout P."/>
            <person name="Nishida H."/>
            <person name="Aasland R."/>
            <person name="Huzurbazar S."/>
            <person name="Westhof E."/>
            <person name="Delsuc F."/>
            <person name="Lehrach H."/>
            <person name="Reinhardt R."/>
            <person name="Weissenbach J."/>
            <person name="Roy S.W."/>
            <person name="Artiguenave F."/>
            <person name="Postlethwait J.H."/>
            <person name="Manak J.R."/>
            <person name="Thompson E.M."/>
            <person name="Jaillon O."/>
            <person name="Du Pasquier L."/>
            <person name="Boudinot P."/>
            <person name="Liberles D.A."/>
            <person name="Volff J.N."/>
            <person name="Philippe H."/>
            <person name="Lenhard B."/>
            <person name="Roest Crollius H."/>
            <person name="Wincker P."/>
            <person name="Chourrout D."/>
        </authorList>
    </citation>
    <scope>NUCLEOTIDE SEQUENCE [LARGE SCALE GENOMIC DNA]</scope>
</reference>
<feature type="compositionally biased region" description="Basic and acidic residues" evidence="2">
    <location>
        <begin position="179"/>
        <end position="202"/>
    </location>
</feature>
<keyword evidence="5" id="KW-1185">Reference proteome</keyword>
<dbReference type="GO" id="GO:0005730">
    <property type="term" value="C:nucleolus"/>
    <property type="evidence" value="ECO:0007669"/>
    <property type="project" value="TreeGrafter"/>
</dbReference>
<gene>
    <name evidence="4" type="ORF">GSOID_T00015094001</name>
</gene>
<dbReference type="InterPro" id="IPR050656">
    <property type="entry name" value="PINX1"/>
</dbReference>
<proteinExistence type="predicted"/>
<organism evidence="4 5">
    <name type="scientific">Oikopleura dioica</name>
    <name type="common">Tunicate</name>
    <dbReference type="NCBI Taxonomy" id="34765"/>
    <lineage>
        <taxon>Eukaryota</taxon>
        <taxon>Metazoa</taxon>
        <taxon>Chordata</taxon>
        <taxon>Tunicata</taxon>
        <taxon>Appendicularia</taxon>
        <taxon>Copelata</taxon>
        <taxon>Oikopleuridae</taxon>
        <taxon>Oikopleura</taxon>
    </lineage>
</organism>
<evidence type="ECO:0000313" key="5">
    <source>
        <dbReference type="Proteomes" id="UP000001307"/>
    </source>
</evidence>
<dbReference type="PANTHER" id="PTHR23149">
    <property type="entry name" value="G PATCH DOMAIN CONTAINING PROTEIN"/>
    <property type="match status" value="1"/>
</dbReference>
<accession>E4X064</accession>
<evidence type="ECO:0000256" key="2">
    <source>
        <dbReference type="SAM" id="MobiDB-lite"/>
    </source>
</evidence>
<evidence type="ECO:0000313" key="4">
    <source>
        <dbReference type="EMBL" id="CBY23162.1"/>
    </source>
</evidence>
<feature type="compositionally biased region" description="Acidic residues" evidence="2">
    <location>
        <begin position="119"/>
        <end position="129"/>
    </location>
</feature>
<dbReference type="AlphaFoldDB" id="E4X064"/>
<dbReference type="PROSITE" id="PS50174">
    <property type="entry name" value="G_PATCH"/>
    <property type="match status" value="1"/>
</dbReference>
<feature type="region of interest" description="Disordered" evidence="2">
    <location>
        <begin position="179"/>
        <end position="270"/>
    </location>
</feature>
<dbReference type="EMBL" id="FN653020">
    <property type="protein sequence ID" value="CBY23162.1"/>
    <property type="molecule type" value="Genomic_DNA"/>
</dbReference>
<sequence>MDFASKYMTSKGWTSGDGLGKHLHGRKDPVKVKYKFDINGLGHDKAETDKYKWWERAFQSAADAIEVGKDNKISKIEGKEAIVSTSRPMSKSMNRALLYGSHFVKAGVMSGGKFTREESDSDSDSSSDDEGGKSRIVEVTDEALFAACGGMTGHKGARHGINMTAKLARVKEQERIGLEKMKSMYKKSEDASKEAAKLKDEELSATLRTSASKISSKKTRKFEEPGMESNIPAKRVKLDVENNEEPQISVKPKKKKKKNQREISPPVEEEVVEEIVEKKEKKKTSKKHRIEEVVEEVNSELERSFL</sequence>
<feature type="domain" description="G-patch" evidence="3">
    <location>
        <begin position="1"/>
        <end position="46"/>
    </location>
</feature>
<evidence type="ECO:0000259" key="3">
    <source>
        <dbReference type="PROSITE" id="PS50174"/>
    </source>
</evidence>
<dbReference type="OrthoDB" id="10019757at2759"/>
<dbReference type="GO" id="GO:0003676">
    <property type="term" value="F:nucleic acid binding"/>
    <property type="evidence" value="ECO:0007669"/>
    <property type="project" value="InterPro"/>
</dbReference>
<evidence type="ECO:0000256" key="1">
    <source>
        <dbReference type="ARBA" id="ARBA00040365"/>
    </source>
</evidence>